<dbReference type="EMBL" id="QZCH01000008">
    <property type="protein sequence ID" value="RJG48447.1"/>
    <property type="molecule type" value="Genomic_DNA"/>
</dbReference>
<comment type="caution">
    <text evidence="1">The sequence shown here is derived from an EMBL/GenBank/DDBJ whole genome shotgun (WGS) entry which is preliminary data.</text>
</comment>
<dbReference type="OrthoDB" id="5616307at2"/>
<name>A0A418YG52_9GAMM</name>
<reference evidence="1 2" key="2">
    <citation type="submission" date="2019-01" db="EMBL/GenBank/DDBJ databases">
        <title>Motilimonas pumilus sp. nov., isolated from the gut of sea cucumber (Apostichopus japonicus).</title>
        <authorList>
            <person name="Wang F.-Q."/>
            <person name="Ren L.-H."/>
            <person name="Lin Y.-W."/>
            <person name="Sun G.-H."/>
            <person name="Du Z.-J."/>
            <person name="Zhao J.-X."/>
            <person name="Liu X.-J."/>
            <person name="Liu L.-J."/>
        </authorList>
    </citation>
    <scope>NUCLEOTIDE SEQUENCE [LARGE SCALE GENOMIC DNA]</scope>
    <source>
        <strain evidence="1 2">PLHSC7-2</strain>
    </source>
</reference>
<reference evidence="1 2" key="1">
    <citation type="submission" date="2018-09" db="EMBL/GenBank/DDBJ databases">
        <authorList>
            <person name="Wang F."/>
        </authorList>
    </citation>
    <scope>NUCLEOTIDE SEQUENCE [LARGE SCALE GENOMIC DNA]</scope>
    <source>
        <strain evidence="1 2">PLHSC7-2</strain>
    </source>
</reference>
<dbReference type="Pfam" id="PF07023">
    <property type="entry name" value="DUF1315"/>
    <property type="match status" value="1"/>
</dbReference>
<dbReference type="RefSeq" id="WP_119910257.1">
    <property type="nucleotide sequence ID" value="NZ_QZCH01000008.1"/>
</dbReference>
<keyword evidence="2" id="KW-1185">Reference proteome</keyword>
<evidence type="ECO:0000313" key="2">
    <source>
        <dbReference type="Proteomes" id="UP000283255"/>
    </source>
</evidence>
<sequence>MDSLLNNMTEDIYQRLVEVVESGKWFDGQALSQEQKEMCLQAVLAWQAKHNTDPEHFTVAQGGELHMKSKAELKQQYKEQIEIKQQD</sequence>
<dbReference type="InterPro" id="IPR009749">
    <property type="entry name" value="DUF1315"/>
</dbReference>
<accession>A0A418YG52</accession>
<dbReference type="Proteomes" id="UP000283255">
    <property type="component" value="Unassembled WGS sequence"/>
</dbReference>
<dbReference type="AlphaFoldDB" id="A0A418YG52"/>
<organism evidence="1 2">
    <name type="scientific">Motilimonas pumila</name>
    <dbReference type="NCBI Taxonomy" id="2303987"/>
    <lineage>
        <taxon>Bacteria</taxon>
        <taxon>Pseudomonadati</taxon>
        <taxon>Pseudomonadota</taxon>
        <taxon>Gammaproteobacteria</taxon>
        <taxon>Alteromonadales</taxon>
        <taxon>Alteromonadales genera incertae sedis</taxon>
        <taxon>Motilimonas</taxon>
    </lineage>
</organism>
<protein>
    <submittedName>
        <fullName evidence="1">DUF1315 family protein</fullName>
    </submittedName>
</protein>
<gene>
    <name evidence="1" type="ORF">D1Z90_08110</name>
</gene>
<evidence type="ECO:0000313" key="1">
    <source>
        <dbReference type="EMBL" id="RJG48447.1"/>
    </source>
</evidence>
<proteinExistence type="predicted"/>